<dbReference type="InterPro" id="IPR014001">
    <property type="entry name" value="Helicase_ATP-bd"/>
</dbReference>
<dbReference type="InterPro" id="IPR017907">
    <property type="entry name" value="Znf_RING_CS"/>
</dbReference>
<dbReference type="Gene3D" id="3.30.40.10">
    <property type="entry name" value="Zinc/RING finger domain, C3HC4 (zinc finger)"/>
    <property type="match status" value="1"/>
</dbReference>
<dbReference type="GO" id="GO:0005524">
    <property type="term" value="F:ATP binding"/>
    <property type="evidence" value="ECO:0007669"/>
    <property type="project" value="UniProtKB-KW"/>
</dbReference>
<dbReference type="EMBL" id="CAACVS010000158">
    <property type="protein sequence ID" value="VEU38181.1"/>
    <property type="molecule type" value="Genomic_DNA"/>
</dbReference>
<evidence type="ECO:0000259" key="12">
    <source>
        <dbReference type="PROSITE" id="PS51194"/>
    </source>
</evidence>
<evidence type="ECO:0000256" key="6">
    <source>
        <dbReference type="ARBA" id="ARBA00022833"/>
    </source>
</evidence>
<dbReference type="SUPFAM" id="SSF52540">
    <property type="entry name" value="P-loop containing nucleoside triphosphate hydrolases"/>
    <property type="match status" value="2"/>
</dbReference>
<dbReference type="OrthoDB" id="46663at2759"/>
<feature type="region of interest" description="Disordered" evidence="9">
    <location>
        <begin position="464"/>
        <end position="484"/>
    </location>
</feature>
<dbReference type="CDD" id="cd18793">
    <property type="entry name" value="SF2_C_SNF"/>
    <property type="match status" value="1"/>
</dbReference>
<feature type="compositionally biased region" description="Low complexity" evidence="9">
    <location>
        <begin position="393"/>
        <end position="403"/>
    </location>
</feature>
<keyword evidence="5" id="KW-0347">Helicase</keyword>
<dbReference type="InterPro" id="IPR038718">
    <property type="entry name" value="SNF2-like_sf"/>
</dbReference>
<feature type="compositionally biased region" description="Acidic residues" evidence="9">
    <location>
        <begin position="408"/>
        <end position="421"/>
    </location>
</feature>
<dbReference type="Pfam" id="PF00176">
    <property type="entry name" value="SNF2-rel_dom"/>
    <property type="match status" value="1"/>
</dbReference>
<keyword evidence="1" id="KW-0479">Metal-binding</keyword>
<evidence type="ECO:0000259" key="11">
    <source>
        <dbReference type="PROSITE" id="PS51192"/>
    </source>
</evidence>
<evidence type="ECO:0000256" key="2">
    <source>
        <dbReference type="ARBA" id="ARBA00022741"/>
    </source>
</evidence>
<evidence type="ECO:0000256" key="5">
    <source>
        <dbReference type="ARBA" id="ARBA00022806"/>
    </source>
</evidence>
<dbReference type="SMART" id="SM00487">
    <property type="entry name" value="DEXDc"/>
    <property type="match status" value="1"/>
</dbReference>
<sequence>MGGGKKRALGGSGPSSSSSMSVVEKLQILRGLSCGGFSESDLSNCLRQSGYRVDVAAERLVTGQFQPSKKANRNKGFFGRSSASTAPTSQTNDGTAPCPHKVATTPRQKPTLHLQSRPAMPQLPSAAIDLSIDDDPTSLKVMGASHSPMPPSMEGTSPSSSSSSILVTPKGTTPVAKKAKGLAPVPRGGKTTTTKPGHGDEEWLLCHRWVGDGVNLSRHGACDYQEEFRVLMEGSSSSSATTKTSSCPPKALRFRSKSHRMDGSFPRHLSFLGTLLKHNLIRLKATALMEEKQLPVGAQVAFGIRVWIVDPVRFFAVFRDGNNKNGGGSRSSYSKDFLYSGRNARMGQAATAAVSRSLLASCRECAFLLLQWAQHGKQETRNDDADGNGTGGTSSENESSNNDRGVDGSDDDDDDDDDGGDLDAATPTLHASAKDEEAAIPDWARGVLGAENGNDSTAVAKKVDDSHGDLETEHNEMDTPRGFREGIDLRPYQKQSLYWMTQREKKSPSGRKELVRLLQRLARESSTTHRVGIQHDDEVCLLGPRKGISCDCGPVVVDTNQVEAPCIARGFLHESDKDGNEESEDQELDHPLWERRFLCNNHQTKAFSFFVQPSFRNAAPEPPPSPLPCRGGILADSMGLGKTVQLLALVQSDKDENSEKEDADTADGEPRTNDSTLVVSPLSLLNQWEDEIKSKTTLTNRVHYNDGKKKQNGNGSKNHVDIVLTTYGTLQAELRTRRKAGVSTGLSLLSKNWKRVILDECHTIKNHSTMVAKACCLLRAERRWVVSGTIIQNSLNDVYSLIRFLRHEPFSEHAFWNTTVTKASDFSVALDRVKSILSPIMIRRTKETRDKTGKLILTLPDIDCECVPVQFSPEERQFYEALYRKSFDIFKGFIQAGTASSSWLKIFSLLQRLRQTCSHVALTVKSHLDDEDWTSNITQSSLGDGSDKDTSTERPIREKGQTTEDTIDQSFLADLHHKFKSMQRNRVKAKSNDQQVGDDSNCDSNDAYASSIANMLNQAVQSDSSELNEECPICLDNITMNDSAITPCLHIFCQGCLLGALENRKKCSGRPTDSHPTHCGSCPVCSTEIDTRRILRMNHSENGKIQTTFLHQNPQQEGKENLEVNEADGCARKILQTAIQGASSSKLAAILKELHLVWEKEPGSKVLIFSQFLGFLDIMEKSFKYSGISYGRLDGKLSLKDRMKVLSDFNSGSPRYASSHNSNAGTVLLISMKAGGVGLNLVAAKSVFIVDPWWNAAVEDQCVDRIHRIGQSAKTIYVRKFFVLNSIEERILELQKRKKEVARAALCDKAATEAEGISRPSIDDFKILFRA</sequence>
<dbReference type="InterPro" id="IPR000330">
    <property type="entry name" value="SNF2_N"/>
</dbReference>
<dbReference type="InterPro" id="IPR001841">
    <property type="entry name" value="Znf_RING"/>
</dbReference>
<gene>
    <name evidence="13" type="ORF">PSNMU_V1.4_AUG-EV-PASAV3_0049980</name>
</gene>
<dbReference type="PROSITE" id="PS51192">
    <property type="entry name" value="HELICASE_ATP_BIND_1"/>
    <property type="match status" value="1"/>
</dbReference>
<dbReference type="SMART" id="SM00490">
    <property type="entry name" value="HELICc"/>
    <property type="match status" value="1"/>
</dbReference>
<evidence type="ECO:0000313" key="14">
    <source>
        <dbReference type="Proteomes" id="UP000291116"/>
    </source>
</evidence>
<dbReference type="PROSITE" id="PS00518">
    <property type="entry name" value="ZF_RING_1"/>
    <property type="match status" value="1"/>
</dbReference>
<evidence type="ECO:0000259" key="10">
    <source>
        <dbReference type="PROSITE" id="PS50089"/>
    </source>
</evidence>
<proteinExistence type="predicted"/>
<feature type="domain" description="Helicase ATP-binding" evidence="11">
    <location>
        <begin position="623"/>
        <end position="808"/>
    </location>
</feature>
<name>A0A448Z872_9STRA</name>
<dbReference type="Gene3D" id="3.40.50.10810">
    <property type="entry name" value="Tandem AAA-ATPase domain"/>
    <property type="match status" value="1"/>
</dbReference>
<dbReference type="CDD" id="cd18008">
    <property type="entry name" value="DEXDc_SHPRH-like"/>
    <property type="match status" value="1"/>
</dbReference>
<dbReference type="SMART" id="SM00184">
    <property type="entry name" value="RING"/>
    <property type="match status" value="1"/>
</dbReference>
<feature type="domain" description="RING-type" evidence="10">
    <location>
        <begin position="1031"/>
        <end position="1086"/>
    </location>
</feature>
<dbReference type="InterPro" id="IPR049730">
    <property type="entry name" value="SNF2/RAD54-like_C"/>
</dbReference>
<dbReference type="Pfam" id="PF00271">
    <property type="entry name" value="Helicase_C"/>
    <property type="match status" value="1"/>
</dbReference>
<accession>A0A448Z872</accession>
<dbReference type="PROSITE" id="PS51194">
    <property type="entry name" value="HELICASE_CTER"/>
    <property type="match status" value="1"/>
</dbReference>
<feature type="compositionally biased region" description="Acidic residues" evidence="9">
    <location>
        <begin position="658"/>
        <end position="667"/>
    </location>
</feature>
<keyword evidence="7" id="KW-0067">ATP-binding</keyword>
<organism evidence="13 14">
    <name type="scientific">Pseudo-nitzschia multistriata</name>
    <dbReference type="NCBI Taxonomy" id="183589"/>
    <lineage>
        <taxon>Eukaryota</taxon>
        <taxon>Sar</taxon>
        <taxon>Stramenopiles</taxon>
        <taxon>Ochrophyta</taxon>
        <taxon>Bacillariophyta</taxon>
        <taxon>Bacillariophyceae</taxon>
        <taxon>Bacillariophycidae</taxon>
        <taxon>Bacillariales</taxon>
        <taxon>Bacillariaceae</taxon>
        <taxon>Pseudo-nitzschia</taxon>
    </lineage>
</organism>
<feature type="compositionally biased region" description="Low complexity" evidence="9">
    <location>
        <begin position="152"/>
        <end position="164"/>
    </location>
</feature>
<dbReference type="PROSITE" id="PS50089">
    <property type="entry name" value="ZF_RING_2"/>
    <property type="match status" value="1"/>
</dbReference>
<protein>
    <submittedName>
        <fullName evidence="13">Uncharacterized protein</fullName>
    </submittedName>
</protein>
<keyword evidence="4" id="KW-0378">Hydrolase</keyword>
<dbReference type="GO" id="GO:0008094">
    <property type="term" value="F:ATP-dependent activity, acting on DNA"/>
    <property type="evidence" value="ECO:0007669"/>
    <property type="project" value="TreeGrafter"/>
</dbReference>
<feature type="region of interest" description="Disordered" evidence="9">
    <location>
        <begin position="1"/>
        <end position="21"/>
    </location>
</feature>
<feature type="region of interest" description="Disordered" evidence="9">
    <location>
        <begin position="143"/>
        <end position="196"/>
    </location>
</feature>
<feature type="compositionally biased region" description="Polar residues" evidence="9">
    <location>
        <begin position="81"/>
        <end position="94"/>
    </location>
</feature>
<dbReference type="GO" id="GO:0005634">
    <property type="term" value="C:nucleus"/>
    <property type="evidence" value="ECO:0007669"/>
    <property type="project" value="TreeGrafter"/>
</dbReference>
<dbReference type="Gene3D" id="3.40.50.300">
    <property type="entry name" value="P-loop containing nucleotide triphosphate hydrolases"/>
    <property type="match status" value="1"/>
</dbReference>
<evidence type="ECO:0000256" key="3">
    <source>
        <dbReference type="ARBA" id="ARBA00022771"/>
    </source>
</evidence>
<dbReference type="InterPro" id="IPR013083">
    <property type="entry name" value="Znf_RING/FYVE/PHD"/>
</dbReference>
<keyword evidence="3 8" id="KW-0863">Zinc-finger</keyword>
<feature type="compositionally biased region" description="Basic and acidic residues" evidence="9">
    <location>
        <begin position="945"/>
        <end position="962"/>
    </location>
</feature>
<dbReference type="InterPro" id="IPR001650">
    <property type="entry name" value="Helicase_C-like"/>
</dbReference>
<evidence type="ECO:0000256" key="4">
    <source>
        <dbReference type="ARBA" id="ARBA00022801"/>
    </source>
</evidence>
<evidence type="ECO:0000313" key="13">
    <source>
        <dbReference type="EMBL" id="VEU38181.1"/>
    </source>
</evidence>
<dbReference type="GO" id="GO:0016787">
    <property type="term" value="F:hydrolase activity"/>
    <property type="evidence" value="ECO:0007669"/>
    <property type="project" value="UniProtKB-KW"/>
</dbReference>
<dbReference type="Pfam" id="PF13923">
    <property type="entry name" value="zf-C3HC4_2"/>
    <property type="match status" value="1"/>
</dbReference>
<feature type="region of interest" description="Disordered" evidence="9">
    <location>
        <begin position="935"/>
        <end position="963"/>
    </location>
</feature>
<feature type="region of interest" description="Disordered" evidence="9">
    <location>
        <begin position="651"/>
        <end position="675"/>
    </location>
</feature>
<evidence type="ECO:0000256" key="1">
    <source>
        <dbReference type="ARBA" id="ARBA00022723"/>
    </source>
</evidence>
<feature type="region of interest" description="Disordered" evidence="9">
    <location>
        <begin position="66"/>
        <end position="119"/>
    </location>
</feature>
<dbReference type="GO" id="GO:0006281">
    <property type="term" value="P:DNA repair"/>
    <property type="evidence" value="ECO:0007669"/>
    <property type="project" value="TreeGrafter"/>
</dbReference>
<feature type="region of interest" description="Disordered" evidence="9">
    <location>
        <begin position="377"/>
        <end position="441"/>
    </location>
</feature>
<keyword evidence="14" id="KW-1185">Reference proteome</keyword>
<dbReference type="PANTHER" id="PTHR45626:SF22">
    <property type="entry name" value="DNA REPAIR PROTEIN RAD5"/>
    <property type="match status" value="1"/>
</dbReference>
<dbReference type="Proteomes" id="UP000291116">
    <property type="component" value="Unassembled WGS sequence"/>
</dbReference>
<dbReference type="InterPro" id="IPR050628">
    <property type="entry name" value="SNF2_RAD54_helicase_TF"/>
</dbReference>
<keyword evidence="6" id="KW-0862">Zinc</keyword>
<dbReference type="InterPro" id="IPR027417">
    <property type="entry name" value="P-loop_NTPase"/>
</dbReference>
<evidence type="ECO:0000256" key="7">
    <source>
        <dbReference type="ARBA" id="ARBA00022840"/>
    </source>
</evidence>
<dbReference type="GO" id="GO:0004386">
    <property type="term" value="F:helicase activity"/>
    <property type="evidence" value="ECO:0007669"/>
    <property type="project" value="UniProtKB-KW"/>
</dbReference>
<dbReference type="SUPFAM" id="SSF57850">
    <property type="entry name" value="RING/U-box"/>
    <property type="match status" value="1"/>
</dbReference>
<dbReference type="PANTHER" id="PTHR45626">
    <property type="entry name" value="TRANSCRIPTION TERMINATION FACTOR 2-RELATED"/>
    <property type="match status" value="1"/>
</dbReference>
<reference evidence="13 14" key="1">
    <citation type="submission" date="2019-01" db="EMBL/GenBank/DDBJ databases">
        <authorList>
            <person name="Ferrante I. M."/>
        </authorList>
    </citation>
    <scope>NUCLEOTIDE SEQUENCE [LARGE SCALE GENOMIC DNA]</scope>
    <source>
        <strain evidence="13 14">B856</strain>
    </source>
</reference>
<feature type="domain" description="Helicase C-terminal" evidence="12">
    <location>
        <begin position="1150"/>
        <end position="1318"/>
    </location>
</feature>
<evidence type="ECO:0000256" key="9">
    <source>
        <dbReference type="SAM" id="MobiDB-lite"/>
    </source>
</evidence>
<dbReference type="GO" id="GO:0008270">
    <property type="term" value="F:zinc ion binding"/>
    <property type="evidence" value="ECO:0007669"/>
    <property type="project" value="UniProtKB-KW"/>
</dbReference>
<keyword evidence="2" id="KW-0547">Nucleotide-binding</keyword>
<evidence type="ECO:0000256" key="8">
    <source>
        <dbReference type="PROSITE-ProRule" id="PRU00175"/>
    </source>
</evidence>